<feature type="compositionally biased region" description="Polar residues" evidence="1">
    <location>
        <begin position="484"/>
        <end position="511"/>
    </location>
</feature>
<feature type="compositionally biased region" description="Polar residues" evidence="1">
    <location>
        <begin position="217"/>
        <end position="230"/>
    </location>
</feature>
<dbReference type="InterPro" id="IPR036034">
    <property type="entry name" value="PDZ_sf"/>
</dbReference>
<dbReference type="Proteomes" id="UP001558613">
    <property type="component" value="Unassembled WGS sequence"/>
</dbReference>
<dbReference type="SUPFAM" id="SSF50156">
    <property type="entry name" value="PDZ domain-like"/>
    <property type="match status" value="1"/>
</dbReference>
<feature type="region of interest" description="Disordered" evidence="1">
    <location>
        <begin position="301"/>
        <end position="377"/>
    </location>
</feature>
<feature type="region of interest" description="Disordered" evidence="1">
    <location>
        <begin position="481"/>
        <end position="511"/>
    </location>
</feature>
<protein>
    <recommendedName>
        <fullName evidence="2">PDZ domain-containing protein</fullName>
    </recommendedName>
</protein>
<feature type="compositionally biased region" description="Basic residues" evidence="1">
    <location>
        <begin position="344"/>
        <end position="357"/>
    </location>
</feature>
<dbReference type="InterPro" id="IPR001478">
    <property type="entry name" value="PDZ"/>
</dbReference>
<dbReference type="EMBL" id="JAYMGO010000009">
    <property type="protein sequence ID" value="KAL1268123.1"/>
    <property type="molecule type" value="Genomic_DNA"/>
</dbReference>
<reference evidence="3 4" key="1">
    <citation type="submission" date="2023-09" db="EMBL/GenBank/DDBJ databases">
        <authorList>
            <person name="Wang M."/>
        </authorList>
    </citation>
    <scope>NUCLEOTIDE SEQUENCE [LARGE SCALE GENOMIC DNA]</scope>
    <source>
        <strain evidence="3">GT-2023</strain>
        <tissue evidence="3">Liver</tissue>
    </source>
</reference>
<dbReference type="SMART" id="SM00228">
    <property type="entry name" value="PDZ"/>
    <property type="match status" value="1"/>
</dbReference>
<name>A0ABR3MU17_9TELE</name>
<proteinExistence type="predicted"/>
<sequence>MTPLPSQAEKRHEKKEEQARLLLSEEGKEQLMFEVPLNDSGSAGLGVSLKGNKSRETGEDLGIFIKSIIHGGAAFKDGRLRVNDQLIAVNGETLLGKSNHEAMETLRRSMSMEGNLRGMIQLVVLRALTPSTQEFQEARRILNRSFDSCVGQAGHLGQSDGSAQPPMVMNSIYERCAVSNGGYGHMEEGDDEGFAANPHRQDSLKLQQSLSLGLRSADTSLTDGGQQGHTEQNHVKSSKSMDLVSGGVELGPTLGLKKSSSLESLQTAMTEAKKNELLPFHRPRPHMVRGRGCNESFRAAIDKSYDGPPEDDDDEGSDQSSGRDTPASGSSRQGAGDNEENKKDKKKKAKGKKKDKLKSKGKEKEKKKSDEVGDELDKKTKKKGFGLLRPGWVTVDLTHMLNCGDGSLLGHMSCVRILARASFGTLYWLTLTVESVSARLPLNLPCLHTVPVPGLICITVGTCANPCPSAHRSTGRHWLRHQQDQAAPSQWRTTRMSDSTNQSMDAPAGST</sequence>
<dbReference type="Pfam" id="PF00595">
    <property type="entry name" value="PDZ"/>
    <property type="match status" value="1"/>
</dbReference>
<evidence type="ECO:0000313" key="3">
    <source>
        <dbReference type="EMBL" id="KAL1268123.1"/>
    </source>
</evidence>
<feature type="compositionally biased region" description="Acidic residues" evidence="1">
    <location>
        <begin position="308"/>
        <end position="317"/>
    </location>
</feature>
<gene>
    <name evidence="3" type="ORF">QQF64_033486</name>
</gene>
<comment type="caution">
    <text evidence="3">The sequence shown here is derived from an EMBL/GenBank/DDBJ whole genome shotgun (WGS) entry which is preliminary data.</text>
</comment>
<dbReference type="InterPro" id="IPR052213">
    <property type="entry name" value="PAR3"/>
</dbReference>
<feature type="domain" description="PDZ" evidence="2">
    <location>
        <begin position="34"/>
        <end position="109"/>
    </location>
</feature>
<organism evidence="3 4">
    <name type="scientific">Cirrhinus molitorella</name>
    <name type="common">mud carp</name>
    <dbReference type="NCBI Taxonomy" id="172907"/>
    <lineage>
        <taxon>Eukaryota</taxon>
        <taxon>Metazoa</taxon>
        <taxon>Chordata</taxon>
        <taxon>Craniata</taxon>
        <taxon>Vertebrata</taxon>
        <taxon>Euteleostomi</taxon>
        <taxon>Actinopterygii</taxon>
        <taxon>Neopterygii</taxon>
        <taxon>Teleostei</taxon>
        <taxon>Ostariophysi</taxon>
        <taxon>Cypriniformes</taxon>
        <taxon>Cyprinidae</taxon>
        <taxon>Labeoninae</taxon>
        <taxon>Labeonini</taxon>
        <taxon>Cirrhinus</taxon>
    </lineage>
</organism>
<dbReference type="PROSITE" id="PS50106">
    <property type="entry name" value="PDZ"/>
    <property type="match status" value="1"/>
</dbReference>
<dbReference type="PANTHER" id="PTHR16484:SF4">
    <property type="entry name" value="PARTITIONING DEFECTIVE 3 HOMOLOG B"/>
    <property type="match status" value="1"/>
</dbReference>
<dbReference type="CDD" id="cd23059">
    <property type="entry name" value="PDZ3_Par3-like"/>
    <property type="match status" value="1"/>
</dbReference>
<evidence type="ECO:0000259" key="2">
    <source>
        <dbReference type="PROSITE" id="PS50106"/>
    </source>
</evidence>
<keyword evidence="4" id="KW-1185">Reference proteome</keyword>
<feature type="compositionally biased region" description="Basic and acidic residues" evidence="1">
    <location>
        <begin position="358"/>
        <end position="377"/>
    </location>
</feature>
<accession>A0ABR3MU17</accession>
<dbReference type="PANTHER" id="PTHR16484">
    <property type="entry name" value="PARTITIONING DEFECTIVE 3 RELATED"/>
    <property type="match status" value="1"/>
</dbReference>
<evidence type="ECO:0000313" key="4">
    <source>
        <dbReference type="Proteomes" id="UP001558613"/>
    </source>
</evidence>
<dbReference type="Gene3D" id="2.30.42.10">
    <property type="match status" value="1"/>
</dbReference>
<feature type="region of interest" description="Disordered" evidence="1">
    <location>
        <begin position="217"/>
        <end position="246"/>
    </location>
</feature>
<evidence type="ECO:0000256" key="1">
    <source>
        <dbReference type="SAM" id="MobiDB-lite"/>
    </source>
</evidence>